<comment type="catalytic activity">
    <reaction evidence="4">
        <text>alpha-NAD(+) + H2O = ADP-D-ribose + nicotinamide + H(+)</text>
        <dbReference type="Rhea" id="RHEA:68792"/>
        <dbReference type="ChEBI" id="CHEBI:15377"/>
        <dbReference type="ChEBI" id="CHEBI:15378"/>
        <dbReference type="ChEBI" id="CHEBI:17154"/>
        <dbReference type="ChEBI" id="CHEBI:57967"/>
        <dbReference type="ChEBI" id="CHEBI:77017"/>
    </reaction>
</comment>
<dbReference type="EMBL" id="AB173156">
    <property type="protein sequence ID" value="BAE90218.1"/>
    <property type="molecule type" value="mRNA"/>
</dbReference>
<feature type="compositionally biased region" description="Acidic residues" evidence="6">
    <location>
        <begin position="245"/>
        <end position="254"/>
    </location>
</feature>
<evidence type="ECO:0000313" key="8">
    <source>
        <dbReference type="EMBL" id="BAE90218.1"/>
    </source>
</evidence>
<dbReference type="GO" id="GO:0140293">
    <property type="term" value="F:ADP-ribosylglutamate hydrolase activity"/>
    <property type="evidence" value="ECO:0007669"/>
    <property type="project" value="UniProtKB-ARBA"/>
</dbReference>
<evidence type="ECO:0000256" key="2">
    <source>
        <dbReference type="ARBA" id="ARBA00048163"/>
    </source>
</evidence>
<evidence type="ECO:0000259" key="7">
    <source>
        <dbReference type="PROSITE" id="PS51154"/>
    </source>
</evidence>
<feature type="compositionally biased region" description="Basic and acidic residues" evidence="6">
    <location>
        <begin position="409"/>
        <end position="419"/>
    </location>
</feature>
<dbReference type="PANTHER" id="PTHR11106">
    <property type="entry name" value="GANGLIOSIDE INDUCED DIFFERENTIATION ASSOCIATED PROTEIN 2-RELATED"/>
    <property type="match status" value="1"/>
</dbReference>
<dbReference type="GO" id="GO:0140291">
    <property type="term" value="P:peptidyl-glutamate ADP-deribosylation"/>
    <property type="evidence" value="ECO:0007669"/>
    <property type="project" value="TreeGrafter"/>
</dbReference>
<feature type="domain" description="Macro" evidence="7">
    <location>
        <begin position="59"/>
        <end position="240"/>
    </location>
</feature>
<dbReference type="GO" id="GO:0019213">
    <property type="term" value="F:deacetylase activity"/>
    <property type="evidence" value="ECO:0007669"/>
    <property type="project" value="UniProtKB-ARBA"/>
</dbReference>
<feature type="region of interest" description="Disordered" evidence="6">
    <location>
        <begin position="245"/>
        <end position="476"/>
    </location>
</feature>
<comment type="catalytic activity">
    <reaction evidence="2">
        <text>5-O-(ADP-D-ribosyl)-L-glutamyl-[protein] + H2O = L-glutamyl-[protein] + ADP-D-ribose + H(+)</text>
        <dbReference type="Rhea" id="RHEA:58248"/>
        <dbReference type="Rhea" id="RHEA-COMP:10208"/>
        <dbReference type="Rhea" id="RHEA-COMP:15089"/>
        <dbReference type="ChEBI" id="CHEBI:15377"/>
        <dbReference type="ChEBI" id="CHEBI:15378"/>
        <dbReference type="ChEBI" id="CHEBI:29973"/>
        <dbReference type="ChEBI" id="CHEBI:57967"/>
        <dbReference type="ChEBI" id="CHEBI:142540"/>
    </reaction>
    <physiologicalReaction direction="left-to-right" evidence="2">
        <dbReference type="Rhea" id="RHEA:58249"/>
    </physiologicalReaction>
</comment>
<comment type="catalytic activity">
    <reaction evidence="3">
        <text>4-O-(ADP-D-ribosyl)-L-aspartyl-[protein] + H2O = L-aspartyl-[protein] + ADP-D-ribose + H(+)</text>
        <dbReference type="Rhea" id="RHEA:54428"/>
        <dbReference type="Rhea" id="RHEA-COMP:9867"/>
        <dbReference type="Rhea" id="RHEA-COMP:13832"/>
        <dbReference type="ChEBI" id="CHEBI:15377"/>
        <dbReference type="ChEBI" id="CHEBI:15378"/>
        <dbReference type="ChEBI" id="CHEBI:29961"/>
        <dbReference type="ChEBI" id="CHEBI:57967"/>
        <dbReference type="ChEBI" id="CHEBI:138102"/>
    </reaction>
    <physiologicalReaction direction="left-to-right" evidence="3">
        <dbReference type="Rhea" id="RHEA:54429"/>
    </physiologicalReaction>
</comment>
<accession>I7GIN3</accession>
<dbReference type="SMART" id="SM00506">
    <property type="entry name" value="A1pp"/>
    <property type="match status" value="1"/>
</dbReference>
<keyword evidence="1" id="KW-0378">Hydrolase</keyword>
<comment type="similarity">
    <text evidence="5">Belongs to the MacroD-type family. MacroD1/2-like subfamily.</text>
</comment>
<dbReference type="GO" id="GO:0005654">
    <property type="term" value="C:nucleoplasm"/>
    <property type="evidence" value="ECO:0007669"/>
    <property type="project" value="TreeGrafter"/>
</dbReference>
<evidence type="ECO:0000256" key="4">
    <source>
        <dbReference type="ARBA" id="ARBA00049015"/>
    </source>
</evidence>
<dbReference type="Gene3D" id="3.40.220.10">
    <property type="entry name" value="Leucine Aminopeptidase, subunit E, domain 1"/>
    <property type="match status" value="1"/>
</dbReference>
<dbReference type="PROSITE" id="PS51154">
    <property type="entry name" value="MACRO"/>
    <property type="match status" value="1"/>
</dbReference>
<evidence type="ECO:0000256" key="1">
    <source>
        <dbReference type="ARBA" id="ARBA00022801"/>
    </source>
</evidence>
<dbReference type="PANTHER" id="PTHR11106:SF104">
    <property type="entry name" value="ADP-RIBOSE GLYCOHYDROLASE MACROD2"/>
    <property type="match status" value="1"/>
</dbReference>
<dbReference type="AlphaFoldDB" id="I7GIN3"/>
<proteinExistence type="evidence at transcript level"/>
<dbReference type="InterPro" id="IPR002589">
    <property type="entry name" value="Macro_dom"/>
</dbReference>
<name>I7GIN3_MACFA</name>
<dbReference type="InterPro" id="IPR043472">
    <property type="entry name" value="Macro_dom-like"/>
</dbReference>
<dbReference type="GO" id="GO:0042278">
    <property type="term" value="P:purine nucleoside metabolic process"/>
    <property type="evidence" value="ECO:0007669"/>
    <property type="project" value="UniProtKB-ARBA"/>
</dbReference>
<evidence type="ECO:0000256" key="5">
    <source>
        <dbReference type="ARBA" id="ARBA00093460"/>
    </source>
</evidence>
<dbReference type="FunFam" id="3.40.220.10:FF:000003">
    <property type="entry name" value="O-acetyl-ADP-ribose deacetylase MACROD2"/>
    <property type="match status" value="1"/>
</dbReference>
<dbReference type="CDD" id="cd02908">
    <property type="entry name" value="Macro_OAADPr_deacetylase"/>
    <property type="match status" value="1"/>
</dbReference>
<feature type="compositionally biased region" description="Basic and acidic residues" evidence="6">
    <location>
        <begin position="276"/>
        <end position="297"/>
    </location>
</feature>
<organism evidence="8">
    <name type="scientific">Macaca fascicularis</name>
    <name type="common">Crab-eating macaque</name>
    <name type="synonym">Cynomolgus monkey</name>
    <dbReference type="NCBI Taxonomy" id="9541"/>
    <lineage>
        <taxon>Eukaryota</taxon>
        <taxon>Metazoa</taxon>
        <taxon>Chordata</taxon>
        <taxon>Craniata</taxon>
        <taxon>Vertebrata</taxon>
        <taxon>Euteleostomi</taxon>
        <taxon>Mammalia</taxon>
        <taxon>Eutheria</taxon>
        <taxon>Euarchontoglires</taxon>
        <taxon>Primates</taxon>
        <taxon>Haplorrhini</taxon>
        <taxon>Catarrhini</taxon>
        <taxon>Cercopithecidae</taxon>
        <taxon>Cercopithecinae</taxon>
        <taxon>Macaca</taxon>
    </lineage>
</organism>
<dbReference type="Pfam" id="PF01661">
    <property type="entry name" value="Macro"/>
    <property type="match status" value="1"/>
</dbReference>
<sequence>MYPSNKKKKVWREEKERLLKMTLEERRKEYLRDYVPLNSILSWKEEMKGKGQNDEENTQETSQVKKSLTEKVSLYRGDITLLEVDAIVNAANASLLGGGGVDGCIHRAAGPCLLAECRNLNGCDTGHAKITCGYDLPAKYVIHTVGPIARGHINGSHKEDLANCYKSSLKLVKENNIRSVAFPCISTGIYGFPNEPAAVIALSTIKEWLAKNHHEVDRIIFCVFLEVDFKIYKKKMSEFFSVDDNNEEEEDVEMKEDSEGLEPKGLSPPHKKSKAKKPECSKHSSEDENGPEEKQSVEEMEGQSQDADGVNTVTVPGPASEEAVEDCKDEDSAKDDNITKGGEVTDHSVCDQDHPDGQENDSTKNEIKIETESQSSYMETEELASNQEDAVIVEKPEVIPLTDDQEEKEGEKAPGEDTPRVPGKSEGSNDLENTPGPDVEMNSQVDKVNDPTESQQEDQLIAGAQDEAKEQRNGTK</sequence>
<reference evidence="8" key="1">
    <citation type="journal article" date="2007" name="PLoS Biol.">
        <title>Rate of evolution in brain-expressed genes in humans and other primates.</title>
        <authorList>
            <person name="Wang H.-Y."/>
            <person name="Chien H.-C."/>
            <person name="Osada N."/>
            <person name="Hashimoto K."/>
            <person name="Sugano S."/>
            <person name="Gojobori T."/>
            <person name="Chou C.-K."/>
            <person name="Tsai S.-F."/>
            <person name="Wu C.-I."/>
            <person name="Shen C.-K.J."/>
        </authorList>
    </citation>
    <scope>NUCLEOTIDE SEQUENCE</scope>
</reference>
<dbReference type="NCBIfam" id="NF001664">
    <property type="entry name" value="PRK00431.1-6"/>
    <property type="match status" value="1"/>
</dbReference>
<dbReference type="GO" id="GO:0006974">
    <property type="term" value="P:DNA damage response"/>
    <property type="evidence" value="ECO:0007669"/>
    <property type="project" value="TreeGrafter"/>
</dbReference>
<feature type="compositionally biased region" description="Basic and acidic residues" evidence="6">
    <location>
        <begin position="466"/>
        <end position="476"/>
    </location>
</feature>
<evidence type="ECO:0000256" key="6">
    <source>
        <dbReference type="SAM" id="MobiDB-lite"/>
    </source>
</evidence>
<feature type="compositionally biased region" description="Polar residues" evidence="6">
    <location>
        <begin position="302"/>
        <end position="314"/>
    </location>
</feature>
<dbReference type="SUPFAM" id="SSF52949">
    <property type="entry name" value="Macro domain-like"/>
    <property type="match status" value="1"/>
</dbReference>
<feature type="compositionally biased region" description="Basic and acidic residues" evidence="6">
    <location>
        <begin position="330"/>
        <end position="371"/>
    </location>
</feature>
<feature type="compositionally biased region" description="Polar residues" evidence="6">
    <location>
        <begin position="372"/>
        <end position="388"/>
    </location>
</feature>
<evidence type="ECO:0000256" key="3">
    <source>
        <dbReference type="ARBA" id="ARBA00048482"/>
    </source>
</evidence>
<feature type="compositionally biased region" description="Polar residues" evidence="6">
    <location>
        <begin position="441"/>
        <end position="458"/>
    </location>
</feature>
<protein>
    <submittedName>
        <fullName evidence="8">Macaca fascicularis brain cDNA clone: QflA-21285, similar to human chromosome 20 open reading frame 133 (C20orf133), mRNA, RefSeq: NM_080676.2</fullName>
    </submittedName>
</protein>